<dbReference type="GO" id="GO:0016788">
    <property type="term" value="F:hydrolase activity, acting on ester bonds"/>
    <property type="evidence" value="ECO:0007669"/>
    <property type="project" value="InterPro"/>
</dbReference>
<dbReference type="Proteomes" id="UP000465361">
    <property type="component" value="Unassembled WGS sequence"/>
</dbReference>
<evidence type="ECO:0008006" key="5">
    <source>
        <dbReference type="Google" id="ProtNLM"/>
    </source>
</evidence>
<dbReference type="RefSeq" id="WP_218033347.1">
    <property type="nucleotide sequence ID" value="NZ_BLKW01000002.1"/>
</dbReference>
<comment type="caution">
    <text evidence="3">The sequence shown here is derived from an EMBL/GenBank/DDBJ whole genome shotgun (WGS) entry which is preliminary data.</text>
</comment>
<name>A0A7I9XWC4_9MYCO</name>
<proteinExistence type="predicted"/>
<evidence type="ECO:0000313" key="3">
    <source>
        <dbReference type="EMBL" id="GFG74090.1"/>
    </source>
</evidence>
<dbReference type="InterPro" id="IPR007312">
    <property type="entry name" value="Phosphoesterase"/>
</dbReference>
<evidence type="ECO:0000313" key="4">
    <source>
        <dbReference type="Proteomes" id="UP000465361"/>
    </source>
</evidence>
<evidence type="ECO:0000256" key="2">
    <source>
        <dbReference type="ARBA" id="ARBA00023026"/>
    </source>
</evidence>
<dbReference type="Gene3D" id="2.60.120.260">
    <property type="entry name" value="Galactose-binding domain-like"/>
    <property type="match status" value="1"/>
</dbReference>
<dbReference type="Gene3D" id="3.40.720.10">
    <property type="entry name" value="Alkaline Phosphatase, subunit A"/>
    <property type="match status" value="1"/>
</dbReference>
<protein>
    <recommendedName>
        <fullName evidence="5">Phosphoesterase</fullName>
    </recommendedName>
</protein>
<keyword evidence="1" id="KW-0378">Hydrolase</keyword>
<accession>A0A7I9XWC4</accession>
<dbReference type="Pfam" id="PF04185">
    <property type="entry name" value="Phosphoesterase"/>
    <property type="match status" value="1"/>
</dbReference>
<evidence type="ECO:0000256" key="1">
    <source>
        <dbReference type="ARBA" id="ARBA00022801"/>
    </source>
</evidence>
<gene>
    <name evidence="3" type="ORF">MBOT_14550</name>
</gene>
<dbReference type="PANTHER" id="PTHR31956:SF8">
    <property type="entry name" value="ACID PHOSPHATASE PHOA (AFU_ORTHOLOGUE AFUA_1G03570)"/>
    <property type="match status" value="1"/>
</dbReference>
<sequence length="679" mass="71093">MAHRSFGKHKWASWKGRAQRCRRVVGTTAAVSAFLASGWAPLACGPTARADVFDAVIDQVLDAITGSWAGLAGVSGAVSEFGGLGGGAAGVGSMAAGPLNGWVQGLEQDWINSGLGQQVDTVLNSWFTLVDPTSGACGLICNGTDGVDGVGGGLIFGDAGNSAQPMSQNLLVDPGFEMADPSASGYSGVTIPGWTETGTPTVIAYGTLRGYPSPLSFPFPKLPAFLGFPQHAPAGTPAGDDVFAGGGPVATSSISQTVDLTGAAGTPYTLSADLGGQGLNPSYASVQVTFFGSNGNVLGTGSLSPVTVWDRLGITGFEQRDISGTVPEGTTSAQVTTIFHDENPFLGNYNGAYAANESFTVGDPNLTAATLTPPVSDVGHLDHVFLIYLENKGVGDIVGSPNAPYINNLIKTEDFDSNYFALGHPSDPNYIRVMGGSGFGIDYNPDTDVVTAPSLMQEMDQAGISWAGYEQGIAPGTVITPQDSVEATPFGLFTYVYDNTPAYLQEHIVPQADLSSALQNPSTFPSFAWVEPDEANNMEGPVNTFGSALQWLISQLTTHQYNIAAGDQYLQQTISTIENSPTWTDPNEKDAIFITWDEDFNNLSLGIDNQGNNVPLIVIPNQGAVTAGDMQAGPFTTDAYYNQYSLMATIEDALRTTPGTLAPLTANDMYAPPMNAFWK</sequence>
<dbReference type="InterPro" id="IPR017850">
    <property type="entry name" value="Alkaline_phosphatase_core_sf"/>
</dbReference>
<dbReference type="AlphaFoldDB" id="A0A7I9XWC4"/>
<organism evidence="3 4">
    <name type="scientific">Mycobacterium botniense</name>
    <dbReference type="NCBI Taxonomy" id="84962"/>
    <lineage>
        <taxon>Bacteria</taxon>
        <taxon>Bacillati</taxon>
        <taxon>Actinomycetota</taxon>
        <taxon>Actinomycetes</taxon>
        <taxon>Mycobacteriales</taxon>
        <taxon>Mycobacteriaceae</taxon>
        <taxon>Mycobacterium</taxon>
    </lineage>
</organism>
<dbReference type="PANTHER" id="PTHR31956">
    <property type="entry name" value="NON-SPECIFIC PHOSPHOLIPASE C4-RELATED"/>
    <property type="match status" value="1"/>
</dbReference>
<dbReference type="EMBL" id="BLKW01000002">
    <property type="protein sequence ID" value="GFG74090.1"/>
    <property type="molecule type" value="Genomic_DNA"/>
</dbReference>
<keyword evidence="4" id="KW-1185">Reference proteome</keyword>
<keyword evidence="2" id="KW-0843">Virulence</keyword>
<dbReference type="GO" id="GO:0009395">
    <property type="term" value="P:phospholipid catabolic process"/>
    <property type="evidence" value="ECO:0007669"/>
    <property type="project" value="TreeGrafter"/>
</dbReference>
<reference evidence="3 4" key="1">
    <citation type="journal article" date="2019" name="Emerg. Microbes Infect.">
        <title>Comprehensive subspecies identification of 175 nontuberculous mycobacteria species based on 7547 genomic profiles.</title>
        <authorList>
            <person name="Matsumoto Y."/>
            <person name="Kinjo T."/>
            <person name="Motooka D."/>
            <person name="Nabeya D."/>
            <person name="Jung N."/>
            <person name="Uechi K."/>
            <person name="Horii T."/>
            <person name="Iida T."/>
            <person name="Fujita J."/>
            <person name="Nakamura S."/>
        </authorList>
    </citation>
    <scope>NUCLEOTIDE SEQUENCE [LARGE SCALE GENOMIC DNA]</scope>
    <source>
        <strain evidence="3 4">JCM 17322</strain>
    </source>
</reference>